<organism evidence="1 2">
    <name type="scientific">Halocalculus aciditolerans</name>
    <dbReference type="NCBI Taxonomy" id="1383812"/>
    <lineage>
        <taxon>Archaea</taxon>
        <taxon>Methanobacteriati</taxon>
        <taxon>Methanobacteriota</taxon>
        <taxon>Stenosarchaea group</taxon>
        <taxon>Halobacteria</taxon>
        <taxon>Halobacteriales</taxon>
        <taxon>Halobacteriaceae</taxon>
        <taxon>Halocalculus</taxon>
    </lineage>
</organism>
<keyword evidence="2" id="KW-1185">Reference proteome</keyword>
<reference evidence="1" key="1">
    <citation type="journal article" date="2014" name="Int. J. Syst. Evol. Microbiol.">
        <title>Complete genome sequence of Corynebacterium casei LMG S-19264T (=DSM 44701T), isolated from a smear-ripened cheese.</title>
        <authorList>
            <consortium name="US DOE Joint Genome Institute (JGI-PGF)"/>
            <person name="Walter F."/>
            <person name="Albersmeier A."/>
            <person name="Kalinowski J."/>
            <person name="Ruckert C."/>
        </authorList>
    </citation>
    <scope>NUCLEOTIDE SEQUENCE</scope>
    <source>
        <strain evidence="1">JCM 19596</strain>
    </source>
</reference>
<reference evidence="1" key="2">
    <citation type="submission" date="2020-09" db="EMBL/GenBank/DDBJ databases">
        <authorList>
            <person name="Sun Q."/>
            <person name="Ohkuma M."/>
        </authorList>
    </citation>
    <scope>NUCLEOTIDE SEQUENCE</scope>
    <source>
        <strain evidence="1">JCM 19596</strain>
    </source>
</reference>
<gene>
    <name evidence="1" type="ORF">GCM10009039_28480</name>
</gene>
<evidence type="ECO:0000313" key="1">
    <source>
        <dbReference type="EMBL" id="GGL68809.1"/>
    </source>
</evidence>
<dbReference type="AlphaFoldDB" id="A0A830F6Q1"/>
<sequence>MDRRRRRVLVGTAGVLGALAGCTGGSASLRVERVWFPDGGGENGQLAVHAEIANPSADRLSGTAYLYATVDGEEYVRRDAVSVDPGTSVIASASFPMAYEAAVSGDIGGRADVVVE</sequence>
<dbReference type="EMBL" id="BMPG01000004">
    <property type="protein sequence ID" value="GGL68809.1"/>
    <property type="molecule type" value="Genomic_DNA"/>
</dbReference>
<proteinExistence type="predicted"/>
<dbReference type="PROSITE" id="PS51257">
    <property type="entry name" value="PROKAR_LIPOPROTEIN"/>
    <property type="match status" value="1"/>
</dbReference>
<comment type="caution">
    <text evidence="1">The sequence shown here is derived from an EMBL/GenBank/DDBJ whole genome shotgun (WGS) entry which is preliminary data.</text>
</comment>
<accession>A0A830F6Q1</accession>
<dbReference type="RefSeq" id="WP_188980092.1">
    <property type="nucleotide sequence ID" value="NZ_BMPG01000004.1"/>
</dbReference>
<protein>
    <submittedName>
        <fullName evidence="1">Uncharacterized protein</fullName>
    </submittedName>
</protein>
<dbReference type="Proteomes" id="UP000607197">
    <property type="component" value="Unassembled WGS sequence"/>
</dbReference>
<name>A0A830F6Q1_9EURY</name>
<evidence type="ECO:0000313" key="2">
    <source>
        <dbReference type="Proteomes" id="UP000607197"/>
    </source>
</evidence>